<reference evidence="2" key="1">
    <citation type="journal article" date="2014" name="Front. Microbiol.">
        <title>High frequency of phylogenetically diverse reductive dehalogenase-homologous genes in deep subseafloor sedimentary metagenomes.</title>
        <authorList>
            <person name="Kawai M."/>
            <person name="Futagami T."/>
            <person name="Toyoda A."/>
            <person name="Takaki Y."/>
            <person name="Nishi S."/>
            <person name="Hori S."/>
            <person name="Arai W."/>
            <person name="Tsubouchi T."/>
            <person name="Morono Y."/>
            <person name="Uchiyama I."/>
            <person name="Ito T."/>
            <person name="Fujiyama A."/>
            <person name="Inagaki F."/>
            <person name="Takami H."/>
        </authorList>
    </citation>
    <scope>NUCLEOTIDE SEQUENCE</scope>
    <source>
        <strain evidence="2">Expedition CK06-06</strain>
    </source>
</reference>
<gene>
    <name evidence="2" type="ORF">S01H1_17303</name>
</gene>
<feature type="domain" description="Lon N-terminal" evidence="1">
    <location>
        <begin position="1"/>
        <end position="195"/>
    </location>
</feature>
<dbReference type="PANTHER" id="PTHR46732:SF8">
    <property type="entry name" value="ATP-DEPENDENT PROTEASE LA (LON) DOMAIN PROTEIN"/>
    <property type="match status" value="1"/>
</dbReference>
<dbReference type="SMART" id="SM00464">
    <property type="entry name" value="LON"/>
    <property type="match status" value="1"/>
</dbReference>
<dbReference type="SUPFAM" id="SSF88697">
    <property type="entry name" value="PUA domain-like"/>
    <property type="match status" value="1"/>
</dbReference>
<name>X0RPY1_9ZZZZ</name>
<proteinExistence type="predicted"/>
<evidence type="ECO:0000259" key="1">
    <source>
        <dbReference type="PROSITE" id="PS51787"/>
    </source>
</evidence>
<dbReference type="PROSITE" id="PS51787">
    <property type="entry name" value="LON_N"/>
    <property type="match status" value="1"/>
</dbReference>
<dbReference type="PANTHER" id="PTHR46732">
    <property type="entry name" value="ATP-DEPENDENT PROTEASE LA (LON) DOMAIN PROTEIN"/>
    <property type="match status" value="1"/>
</dbReference>
<dbReference type="InterPro" id="IPR046336">
    <property type="entry name" value="Lon_prtase_N_sf"/>
</dbReference>
<dbReference type="Gene3D" id="1.20.58.1480">
    <property type="match status" value="1"/>
</dbReference>
<comment type="caution">
    <text evidence="2">The sequence shown here is derived from an EMBL/GenBank/DDBJ whole genome shotgun (WGS) entry which is preliminary data.</text>
</comment>
<feature type="non-terminal residue" evidence="2">
    <location>
        <position position="1"/>
    </location>
</feature>
<dbReference type="Gene3D" id="2.30.130.40">
    <property type="entry name" value="LON domain-like"/>
    <property type="match status" value="1"/>
</dbReference>
<accession>X0RPY1</accession>
<organism evidence="2">
    <name type="scientific">marine sediment metagenome</name>
    <dbReference type="NCBI Taxonomy" id="412755"/>
    <lineage>
        <taxon>unclassified sequences</taxon>
        <taxon>metagenomes</taxon>
        <taxon>ecological metagenomes</taxon>
    </lineage>
</organism>
<evidence type="ECO:0000313" key="2">
    <source>
        <dbReference type="EMBL" id="GAF70843.1"/>
    </source>
</evidence>
<sequence length="217" mass="24342">RMELPLFPLNSVLFPGATLALHVFEERYQRMIRWCLEKGSPFGVLLIRSGSDVGEPAEPFDVGTTARIIRVQHLGEGRMNLVCLGQQRFRLSRKVSESPYMVGEVQPLESTEGEGREAGDLADTVGALFAEYYRLFLAVSNQWSRQVGMPSGPGELADFVASRLSVGLWAKQRLLEELSVRRRLEMELDTLSDAVRDLTPKVDAARAHRWRALGPMN</sequence>
<dbReference type="InterPro" id="IPR015947">
    <property type="entry name" value="PUA-like_sf"/>
</dbReference>
<protein>
    <recommendedName>
        <fullName evidence="1">Lon N-terminal domain-containing protein</fullName>
    </recommendedName>
</protein>
<dbReference type="AlphaFoldDB" id="X0RPY1"/>
<dbReference type="EMBL" id="BARS01009170">
    <property type="protein sequence ID" value="GAF70843.1"/>
    <property type="molecule type" value="Genomic_DNA"/>
</dbReference>
<dbReference type="Pfam" id="PF02190">
    <property type="entry name" value="LON_substr_bdg"/>
    <property type="match status" value="1"/>
</dbReference>
<dbReference type="InterPro" id="IPR003111">
    <property type="entry name" value="Lon_prtase_N"/>
</dbReference>